<evidence type="ECO:0000256" key="2">
    <source>
        <dbReference type="ARBA" id="ARBA00023015"/>
    </source>
</evidence>
<dbReference type="SMART" id="SM00422">
    <property type="entry name" value="HTH_MERR"/>
    <property type="match status" value="1"/>
</dbReference>
<dbReference type="EMBL" id="NJGV01000015">
    <property type="protein sequence ID" value="OWY33686.1"/>
    <property type="molecule type" value="Genomic_DNA"/>
</dbReference>
<dbReference type="Gene3D" id="1.10.1660.10">
    <property type="match status" value="1"/>
</dbReference>
<dbReference type="GO" id="GO:0003677">
    <property type="term" value="F:DNA binding"/>
    <property type="evidence" value="ECO:0007669"/>
    <property type="project" value="UniProtKB-KW"/>
</dbReference>
<dbReference type="CDD" id="cd01104">
    <property type="entry name" value="HTH_MlrA-CarA"/>
    <property type="match status" value="1"/>
</dbReference>
<keyword evidence="8" id="KW-1185">Reference proteome</keyword>
<reference evidence="7 8" key="1">
    <citation type="journal article" date="2010" name="Int. J. Syst. Evol. Microbiol.">
        <title>Reclassification of Herbaspirillum putei as a later heterotypic synonym of Herbaspirillum huttiense, with the description of H. huttiense subsp. huttiense subsp. nov. and H. huttiense subsp. putei subsp. nov., comb. nov., and description of Herbaspirillum aquaticum sp. nov.</title>
        <authorList>
            <person name="Dobritsa A.P."/>
            <person name="Reddy M.C."/>
            <person name="Samadpour M."/>
        </authorList>
    </citation>
    <scope>NUCLEOTIDE SEQUENCE [LARGE SCALE GENOMIC DNA]</scope>
    <source>
        <strain evidence="7 8">IEH 4430</strain>
    </source>
</reference>
<dbReference type="Pfam" id="PF13411">
    <property type="entry name" value="MerR_1"/>
    <property type="match status" value="1"/>
</dbReference>
<evidence type="ECO:0000256" key="1">
    <source>
        <dbReference type="ARBA" id="ARBA00022491"/>
    </source>
</evidence>
<organism evidence="7 8">
    <name type="scientific">Herbaspirillum aquaticum</name>
    <dbReference type="NCBI Taxonomy" id="568783"/>
    <lineage>
        <taxon>Bacteria</taxon>
        <taxon>Pseudomonadati</taxon>
        <taxon>Pseudomonadota</taxon>
        <taxon>Betaproteobacteria</taxon>
        <taxon>Burkholderiales</taxon>
        <taxon>Oxalobacteraceae</taxon>
        <taxon>Herbaspirillum</taxon>
    </lineage>
</organism>
<dbReference type="InterPro" id="IPR000551">
    <property type="entry name" value="MerR-type_HTH_dom"/>
</dbReference>
<evidence type="ECO:0000256" key="4">
    <source>
        <dbReference type="ARBA" id="ARBA00023163"/>
    </source>
</evidence>
<proteinExistence type="predicted"/>
<dbReference type="PANTHER" id="PTHR30204:SF69">
    <property type="entry name" value="MERR-FAMILY TRANSCRIPTIONAL REGULATOR"/>
    <property type="match status" value="1"/>
</dbReference>
<protein>
    <submittedName>
        <fullName evidence="7">Helix-turn-helix-type transcriptional regulator</fullName>
    </submittedName>
</protein>
<comment type="caution">
    <text evidence="7">The sequence shown here is derived from an EMBL/GenBank/DDBJ whole genome shotgun (WGS) entry which is preliminary data.</text>
</comment>
<dbReference type="PANTHER" id="PTHR30204">
    <property type="entry name" value="REDOX-CYCLING DRUG-SENSING TRANSCRIPTIONAL ACTIVATOR SOXR"/>
    <property type="match status" value="1"/>
</dbReference>
<dbReference type="InterPro" id="IPR009061">
    <property type="entry name" value="DNA-bd_dom_put_sf"/>
</dbReference>
<evidence type="ECO:0000256" key="5">
    <source>
        <dbReference type="SAM" id="MobiDB-lite"/>
    </source>
</evidence>
<keyword evidence="4" id="KW-0804">Transcription</keyword>
<dbReference type="PROSITE" id="PS50937">
    <property type="entry name" value="HTH_MERR_2"/>
    <property type="match status" value="1"/>
</dbReference>
<keyword evidence="2" id="KW-0805">Transcription regulation</keyword>
<evidence type="ECO:0000313" key="8">
    <source>
        <dbReference type="Proteomes" id="UP000214747"/>
    </source>
</evidence>
<sequence>MTNKQAPSPPPAAAETMELSDLPLLRPGAVARQLGMSVETLRAWEHRYGITSSQHSGGGQRLYSQEDLQRLVWIKALVDAGHRIGKLATLAPQDLQALAQALPAEAYATAGAGHGEHPSHPPTRLVLVGPWMAVKAVAQALEHRQLRVAAAVESLDELDLAQVDAELLVLESTVLDSDLDLRLERLYSDSVKLPMLILYRFGSPDMVTRLTEAGHRVVRKAVEGIDVEWLCEMIRRMEPATGHAGGEEDALPEPRFSESTLASVSEQSDRMQCECPRHLAELLTALAGFERYSRQCEDDTAEEAELHRELRIAAGRARLPLEDALQKLVRFKGIALG</sequence>
<keyword evidence="3" id="KW-0238">DNA-binding</keyword>
<dbReference type="AlphaFoldDB" id="A0A225SRI0"/>
<dbReference type="InterPro" id="IPR047057">
    <property type="entry name" value="MerR_fam"/>
</dbReference>
<evidence type="ECO:0000259" key="6">
    <source>
        <dbReference type="PROSITE" id="PS50937"/>
    </source>
</evidence>
<accession>A0A225SRI0</accession>
<name>A0A225SRI0_9BURK</name>
<feature type="domain" description="HTH merR-type" evidence="6">
    <location>
        <begin position="24"/>
        <end position="93"/>
    </location>
</feature>
<dbReference type="SUPFAM" id="SSF46955">
    <property type="entry name" value="Putative DNA-binding domain"/>
    <property type="match status" value="1"/>
</dbReference>
<evidence type="ECO:0000256" key="3">
    <source>
        <dbReference type="ARBA" id="ARBA00023125"/>
    </source>
</evidence>
<feature type="region of interest" description="Disordered" evidence="5">
    <location>
        <begin position="241"/>
        <end position="263"/>
    </location>
</feature>
<keyword evidence="1" id="KW-0678">Repressor</keyword>
<dbReference type="GO" id="GO:0003700">
    <property type="term" value="F:DNA-binding transcription factor activity"/>
    <property type="evidence" value="ECO:0007669"/>
    <property type="project" value="InterPro"/>
</dbReference>
<evidence type="ECO:0000313" key="7">
    <source>
        <dbReference type="EMBL" id="OWY33686.1"/>
    </source>
</evidence>
<gene>
    <name evidence="7" type="ORF">CEJ45_15810</name>
</gene>
<dbReference type="Proteomes" id="UP000214747">
    <property type="component" value="Unassembled WGS sequence"/>
</dbReference>
<dbReference type="RefSeq" id="WP_088756029.1">
    <property type="nucleotide sequence ID" value="NZ_NJGV01000015.1"/>
</dbReference>